<feature type="domain" description="SURP motif" evidence="8">
    <location>
        <begin position="172"/>
        <end position="215"/>
    </location>
</feature>
<dbReference type="SMART" id="SM00648">
    <property type="entry name" value="SWAP"/>
    <property type="match status" value="2"/>
</dbReference>
<dbReference type="PROSITE" id="PS50128">
    <property type="entry name" value="SURP"/>
    <property type="match status" value="2"/>
</dbReference>
<evidence type="ECO:0000256" key="7">
    <source>
        <dbReference type="SAM" id="MobiDB-lite"/>
    </source>
</evidence>
<keyword evidence="9" id="KW-1185">Reference proteome</keyword>
<evidence type="ECO:0000259" key="8">
    <source>
        <dbReference type="PROSITE" id="PS50128"/>
    </source>
</evidence>
<dbReference type="Pfam" id="PF01805">
    <property type="entry name" value="Surp"/>
    <property type="match status" value="2"/>
</dbReference>
<dbReference type="Gene3D" id="1.10.10.790">
    <property type="entry name" value="Surp module"/>
    <property type="match status" value="2"/>
</dbReference>
<dbReference type="Pfam" id="PF09750">
    <property type="entry name" value="DRY_EERY"/>
    <property type="match status" value="1"/>
</dbReference>
<evidence type="ECO:0000256" key="3">
    <source>
        <dbReference type="ARBA" id="ARBA00022884"/>
    </source>
</evidence>
<keyword evidence="3" id="KW-0694">RNA-binding</keyword>
<feature type="domain" description="SURP motif" evidence="8">
    <location>
        <begin position="377"/>
        <end position="417"/>
    </location>
</feature>
<feature type="compositionally biased region" description="Acidic residues" evidence="7">
    <location>
        <begin position="137"/>
        <end position="148"/>
    </location>
</feature>
<dbReference type="AlphaFoldDB" id="A0A0K0DJC0"/>
<evidence type="ECO:0000256" key="6">
    <source>
        <dbReference type="ARBA" id="ARBA00023187"/>
    </source>
</evidence>
<keyword evidence="4" id="KW-0805">Transcription regulation</keyword>
<dbReference type="GO" id="GO:0003723">
    <property type="term" value="F:RNA binding"/>
    <property type="evidence" value="ECO:0007669"/>
    <property type="project" value="UniProtKB-KW"/>
</dbReference>
<dbReference type="PANTHER" id="PTHR13161">
    <property type="entry name" value="SPLICING FACTOR SUPPRESSOR OF WHITE APRICOT"/>
    <property type="match status" value="1"/>
</dbReference>
<evidence type="ECO:0000313" key="10">
    <source>
        <dbReference type="WBParaSite" id="ACAC_0001148801-mRNA-1"/>
    </source>
</evidence>
<organism evidence="9 10">
    <name type="scientific">Angiostrongylus cantonensis</name>
    <name type="common">Rat lungworm</name>
    <dbReference type="NCBI Taxonomy" id="6313"/>
    <lineage>
        <taxon>Eukaryota</taxon>
        <taxon>Metazoa</taxon>
        <taxon>Ecdysozoa</taxon>
        <taxon>Nematoda</taxon>
        <taxon>Chromadorea</taxon>
        <taxon>Rhabditida</taxon>
        <taxon>Rhabditina</taxon>
        <taxon>Rhabditomorpha</taxon>
        <taxon>Strongyloidea</taxon>
        <taxon>Metastrongylidae</taxon>
        <taxon>Angiostrongylus</taxon>
    </lineage>
</organism>
<evidence type="ECO:0000256" key="1">
    <source>
        <dbReference type="ARBA" id="ARBA00022664"/>
    </source>
</evidence>
<dbReference type="InterPro" id="IPR035967">
    <property type="entry name" value="SWAP/Surp_sf"/>
</dbReference>
<accession>A0A0K0DJC0</accession>
<feature type="region of interest" description="Disordered" evidence="7">
    <location>
        <begin position="126"/>
        <end position="153"/>
    </location>
</feature>
<protein>
    <submittedName>
        <fullName evidence="10">Surp module</fullName>
    </submittedName>
</protein>
<evidence type="ECO:0000256" key="5">
    <source>
        <dbReference type="ARBA" id="ARBA00023163"/>
    </source>
</evidence>
<dbReference type="STRING" id="6313.A0A0K0DJC0"/>
<reference evidence="9" key="1">
    <citation type="submission" date="2012-09" db="EMBL/GenBank/DDBJ databases">
        <authorList>
            <person name="Martin A.A."/>
        </authorList>
    </citation>
    <scope>NUCLEOTIDE SEQUENCE</scope>
</reference>
<name>A0A0K0DJC0_ANGCA</name>
<feature type="region of interest" description="Disordered" evidence="7">
    <location>
        <begin position="230"/>
        <end position="251"/>
    </location>
</feature>
<keyword evidence="1" id="KW-0507">mRNA processing</keyword>
<dbReference type="InterPro" id="IPR019147">
    <property type="entry name" value="SWAP_N_domain"/>
</dbReference>
<keyword evidence="2" id="KW-0677">Repeat</keyword>
<dbReference type="WBParaSite" id="ACAC_0001148801-mRNA-1">
    <property type="protein sequence ID" value="ACAC_0001148801-mRNA-1"/>
    <property type="gene ID" value="ACAC_0001148801"/>
</dbReference>
<evidence type="ECO:0000256" key="4">
    <source>
        <dbReference type="ARBA" id="ARBA00023015"/>
    </source>
</evidence>
<dbReference type="InterPro" id="IPR040397">
    <property type="entry name" value="SWAP"/>
</dbReference>
<dbReference type="InterPro" id="IPR000061">
    <property type="entry name" value="Surp"/>
</dbReference>
<evidence type="ECO:0000256" key="2">
    <source>
        <dbReference type="ARBA" id="ARBA00022737"/>
    </source>
</evidence>
<dbReference type="PANTHER" id="PTHR13161:SF15">
    <property type="entry name" value="SPLICING FACTOR, SUPPRESSOR OF WHITE-APRICOT HOMOLOG"/>
    <property type="match status" value="1"/>
</dbReference>
<dbReference type="GO" id="GO:0000395">
    <property type="term" value="P:mRNA 5'-splice site recognition"/>
    <property type="evidence" value="ECO:0007669"/>
    <property type="project" value="TreeGrafter"/>
</dbReference>
<dbReference type="Proteomes" id="UP000035642">
    <property type="component" value="Unassembled WGS sequence"/>
</dbReference>
<feature type="region of interest" description="Disordered" evidence="7">
    <location>
        <begin position="285"/>
        <end position="307"/>
    </location>
</feature>
<dbReference type="SUPFAM" id="SSF109905">
    <property type="entry name" value="Surp module (SWAP domain)"/>
    <property type="match status" value="2"/>
</dbReference>
<proteinExistence type="predicted"/>
<sequence>LSVIGVRFSCPSPCPFETQDEDLLVFGYASRIYSPDDRSDFIAEEQHLIVSPNDTSLRIDRYDCRLLLPVDYDVCAPSIVEESCPTEDLEEEMCDEERYRDMLLDTQQTQETRPKKAEIAFDYKTNDSKINGGTGDVESDGSDSEAEPFEPPPGIKLPLGLAVPDNQKQNHIIERTALFVVTKGPQMEIVIKAKQRNNTEQFGFLEFDNVLHPYYKYLSKLIREKKYTPDLSKGAKQDSTTGAGSSVKESKTNALMALANERDSDSDSDSDCELHPSLLSGIQRRENAAGPRRRPASPSPPPVTSHRNDIYASLFKSLSQVSRQKEKLEIQKHIMFSSAPPPPDEEYRAWWLSFYGSPCPYSSPQPMVPPPPDLQPVISSYAEFVARHGVEAELDLRGRADLQLNFMHPTNPHFSYYQHRVRMVQWELAQKQGNFISCCLLSLHQALTIFVLVLVEIVSELAVPVLNRKQRRRLQDGFQVATSQPIGIVDPVATISLTDMLAVSQLIMRGN</sequence>
<keyword evidence="5" id="KW-0804">Transcription</keyword>
<reference evidence="10" key="2">
    <citation type="submission" date="2017-02" db="UniProtKB">
        <authorList>
            <consortium name="WormBaseParasite"/>
        </authorList>
    </citation>
    <scope>IDENTIFICATION</scope>
</reference>
<keyword evidence="6" id="KW-0508">mRNA splicing</keyword>
<dbReference type="SMART" id="SM01141">
    <property type="entry name" value="DRY_EERY"/>
    <property type="match status" value="1"/>
</dbReference>
<evidence type="ECO:0000313" key="9">
    <source>
        <dbReference type="Proteomes" id="UP000035642"/>
    </source>
</evidence>